<dbReference type="Proteomes" id="UP000053424">
    <property type="component" value="Unassembled WGS sequence"/>
</dbReference>
<evidence type="ECO:0000313" key="3">
    <source>
        <dbReference type="Proteomes" id="UP000053424"/>
    </source>
</evidence>
<keyword evidence="3" id="KW-1185">Reference proteome</keyword>
<name>A0A0C2XDI1_HEBCY</name>
<protein>
    <recommendedName>
        <fullName evidence="1">CxC2-like cysteine cluster KDZ transposase-associated domain-containing protein</fullName>
    </recommendedName>
</protein>
<accession>A0A0C2XDI1</accession>
<dbReference type="Pfam" id="PF18758">
    <property type="entry name" value="KDZ"/>
    <property type="match status" value="1"/>
</dbReference>
<dbReference type="PANTHER" id="PTHR33096:SF1">
    <property type="entry name" value="CXC1-LIKE CYSTEINE CLUSTER ASSOCIATED WITH KDZ TRANSPOSASES DOMAIN-CONTAINING PROTEIN"/>
    <property type="match status" value="1"/>
</dbReference>
<dbReference type="OrthoDB" id="3214502at2759"/>
<evidence type="ECO:0000259" key="1">
    <source>
        <dbReference type="Pfam" id="PF18803"/>
    </source>
</evidence>
<feature type="non-terminal residue" evidence="2">
    <location>
        <position position="899"/>
    </location>
</feature>
<dbReference type="STRING" id="686832.A0A0C2XDI1"/>
<dbReference type="InterPro" id="IPR041457">
    <property type="entry name" value="CxC2_KDZ-assoc"/>
</dbReference>
<dbReference type="InterPro" id="IPR040521">
    <property type="entry name" value="KDZ"/>
</dbReference>
<feature type="non-terminal residue" evidence="2">
    <location>
        <position position="1"/>
    </location>
</feature>
<feature type="domain" description="CxC2-like cysteine cluster KDZ transposase-associated" evidence="1">
    <location>
        <begin position="157"/>
        <end position="238"/>
    </location>
</feature>
<organism evidence="2 3">
    <name type="scientific">Hebeloma cylindrosporum</name>
    <dbReference type="NCBI Taxonomy" id="76867"/>
    <lineage>
        <taxon>Eukaryota</taxon>
        <taxon>Fungi</taxon>
        <taxon>Dikarya</taxon>
        <taxon>Basidiomycota</taxon>
        <taxon>Agaricomycotina</taxon>
        <taxon>Agaricomycetes</taxon>
        <taxon>Agaricomycetidae</taxon>
        <taxon>Agaricales</taxon>
        <taxon>Agaricineae</taxon>
        <taxon>Hymenogastraceae</taxon>
        <taxon>Hebeloma</taxon>
    </lineage>
</organism>
<dbReference type="Pfam" id="PF18803">
    <property type="entry name" value="CxC2"/>
    <property type="match status" value="1"/>
</dbReference>
<dbReference type="PANTHER" id="PTHR33096">
    <property type="entry name" value="CXC2 DOMAIN-CONTAINING PROTEIN"/>
    <property type="match status" value="1"/>
</dbReference>
<gene>
    <name evidence="2" type="ORF">M413DRAFT_47570</name>
</gene>
<proteinExistence type="predicted"/>
<dbReference type="AlphaFoldDB" id="A0A0C2XDI1"/>
<reference evidence="3" key="2">
    <citation type="submission" date="2015-01" db="EMBL/GenBank/DDBJ databases">
        <title>Evolutionary Origins and Diversification of the Mycorrhizal Mutualists.</title>
        <authorList>
            <consortium name="DOE Joint Genome Institute"/>
            <consortium name="Mycorrhizal Genomics Consortium"/>
            <person name="Kohler A."/>
            <person name="Kuo A."/>
            <person name="Nagy L.G."/>
            <person name="Floudas D."/>
            <person name="Copeland A."/>
            <person name="Barry K.W."/>
            <person name="Cichocki N."/>
            <person name="Veneault-Fourrey C."/>
            <person name="LaButti K."/>
            <person name="Lindquist E.A."/>
            <person name="Lipzen A."/>
            <person name="Lundell T."/>
            <person name="Morin E."/>
            <person name="Murat C."/>
            <person name="Riley R."/>
            <person name="Ohm R."/>
            <person name="Sun H."/>
            <person name="Tunlid A."/>
            <person name="Henrissat B."/>
            <person name="Grigoriev I.V."/>
            <person name="Hibbett D.S."/>
            <person name="Martin F."/>
        </authorList>
    </citation>
    <scope>NUCLEOTIDE SEQUENCE [LARGE SCALE GENOMIC DNA]</scope>
    <source>
        <strain evidence="3">h7</strain>
    </source>
</reference>
<sequence>TQNDYLQDFRVHRKDILDALLGTYALPTNAKCQDCSEALGRWRCKDCHLRPLLCRGCCRHRHSRSLFHRLEKWTGSFFQQAALWEVGVYLSIPHIEVECDSCTAMDPASLQTIMSDTEVTLAEDPGDEADWEDIDEPTGELPFQQYTRRNPTSNQHGQPFVVIVDASGIHNLPLVMCPCRGADQAVPEAAFAGFLPSSFQEIRTLFTTRCLDEFRFANLECKTSAYQFYQLLRRRTNPANLMAIPDRYAELRRASREWRHLKKMKQNGFGHTKKAPGLGDLGLFCPACPQPGVNIPDDWQDPSNRDLYIRSFVTDGNFTADHLKQKRPEDDVWLLDGEGMMTGRQRYKEHLKVAIERNTKAPCERNFQAVEQANRSSTTKDVTGIVAVACARHGCFAPGSVSDMDKGEKQMIVDWGFCEAVRLTRVPVNGKILLYYDIYCQWSVHWPDRLAANSFLTLPPGIDVDGGIGLFHVHGHREQCLHRYATYFIPGAAVVDGEVLERLWSVLNLVSRSTRTATLAQRAEILDDHMNDNNWKKLIGIVAVICKRYQTAVVSAEETKKYFDGISESLHPSYIGEWTRQVEEAEALRADDPAKMDIMGTAGVKPKTRAEVEIDLVTGPAANQTAEIRLLMTGITLEEDQLNLQHYIHSKGRYYKSRADKVDIAGRRDRLRTRIDRFQTEILKLLDDDALAHLIGDASIIPFYPDQDAGQPAEDLPALELFLDEPGTHPEKMKIALPSVFPAQYMARVGMDTLRDQELQLRRGQANDALHSIRLAIGQKSFQYTSNMRHVDPNAPVTRPRAAIHALGRQISALRRVYAKCREAMVKLNIPQQELLSFYRVIEDSDVKTDTSIQEPNHPGSARDKLSWIFTSVQAETSPDNALSEYYRVHWLRARAHSH</sequence>
<reference evidence="2 3" key="1">
    <citation type="submission" date="2014-04" db="EMBL/GenBank/DDBJ databases">
        <authorList>
            <consortium name="DOE Joint Genome Institute"/>
            <person name="Kuo A."/>
            <person name="Gay G."/>
            <person name="Dore J."/>
            <person name="Kohler A."/>
            <person name="Nagy L.G."/>
            <person name="Floudas D."/>
            <person name="Copeland A."/>
            <person name="Barry K.W."/>
            <person name="Cichocki N."/>
            <person name="Veneault-Fourrey C."/>
            <person name="LaButti K."/>
            <person name="Lindquist E.A."/>
            <person name="Lipzen A."/>
            <person name="Lundell T."/>
            <person name="Morin E."/>
            <person name="Murat C."/>
            <person name="Sun H."/>
            <person name="Tunlid A."/>
            <person name="Henrissat B."/>
            <person name="Grigoriev I.V."/>
            <person name="Hibbett D.S."/>
            <person name="Martin F."/>
            <person name="Nordberg H.P."/>
            <person name="Cantor M.N."/>
            <person name="Hua S.X."/>
        </authorList>
    </citation>
    <scope>NUCLEOTIDE SEQUENCE [LARGE SCALE GENOMIC DNA]</scope>
    <source>
        <strain evidence="3">h7</strain>
    </source>
</reference>
<dbReference type="CDD" id="cd19757">
    <property type="entry name" value="Bbox1"/>
    <property type="match status" value="1"/>
</dbReference>
<dbReference type="EMBL" id="KN831810">
    <property type="protein sequence ID" value="KIM35993.1"/>
    <property type="molecule type" value="Genomic_DNA"/>
</dbReference>
<evidence type="ECO:0000313" key="2">
    <source>
        <dbReference type="EMBL" id="KIM35993.1"/>
    </source>
</evidence>
<dbReference type="HOGENOM" id="CLU_003703_13_1_1"/>